<accession>A0A366ENC5</accession>
<keyword evidence="1" id="KW-1133">Transmembrane helix</keyword>
<reference evidence="2 3" key="1">
    <citation type="submission" date="2018-06" db="EMBL/GenBank/DDBJ databases">
        <title>Freshwater and sediment microbial communities from various areas in North America, analyzing microbe dynamics in response to fracking.</title>
        <authorList>
            <person name="Lamendella R."/>
        </authorList>
    </citation>
    <scope>NUCLEOTIDE SEQUENCE [LARGE SCALE GENOMIC DNA]</scope>
    <source>
        <strain evidence="2 3">97B</strain>
    </source>
</reference>
<comment type="caution">
    <text evidence="2">The sequence shown here is derived from an EMBL/GenBank/DDBJ whole genome shotgun (WGS) entry which is preliminary data.</text>
</comment>
<evidence type="ECO:0000256" key="1">
    <source>
        <dbReference type="SAM" id="Phobius"/>
    </source>
</evidence>
<keyword evidence="1" id="KW-0472">Membrane</keyword>
<keyword evidence="1" id="KW-0812">Transmembrane</keyword>
<dbReference type="RefSeq" id="WP_113969770.1">
    <property type="nucleotide sequence ID" value="NZ_QNRJ01000007.1"/>
</dbReference>
<organism evidence="2 3">
    <name type="scientific">Rossellomorea aquimaris</name>
    <dbReference type="NCBI Taxonomy" id="189382"/>
    <lineage>
        <taxon>Bacteria</taxon>
        <taxon>Bacillati</taxon>
        <taxon>Bacillota</taxon>
        <taxon>Bacilli</taxon>
        <taxon>Bacillales</taxon>
        <taxon>Bacillaceae</taxon>
        <taxon>Rossellomorea</taxon>
    </lineage>
</organism>
<sequence length="202" mass="22947">MKESKREKTLRFVLIGLCVLVVFGGFVYSSDSPERVDESGQSIHAEVLTAGNREQNPVIAVAKMAQDQPVLIIYEIERSNQYYFKVLHSVSLKKKVKKIGLTKDKDGIWVQLDKKQWVLFSNSLEVLQEKKDAPSSVISSKQPFKYEDHKRVIDVSFKENKDPISLDWSGQKADPLEVHSLSADKSLWLVVLQEDMVLAQGQ</sequence>
<name>A0A366ENC5_9BACI</name>
<dbReference type="Proteomes" id="UP000252118">
    <property type="component" value="Unassembled WGS sequence"/>
</dbReference>
<evidence type="ECO:0000313" key="2">
    <source>
        <dbReference type="EMBL" id="RBP03917.1"/>
    </source>
</evidence>
<evidence type="ECO:0000313" key="3">
    <source>
        <dbReference type="Proteomes" id="UP000252118"/>
    </source>
</evidence>
<feature type="transmembrane region" description="Helical" evidence="1">
    <location>
        <begin position="12"/>
        <end position="29"/>
    </location>
</feature>
<dbReference type="OrthoDB" id="2853045at2"/>
<gene>
    <name evidence="2" type="ORF">DET59_10763</name>
</gene>
<dbReference type="AlphaFoldDB" id="A0A366ENC5"/>
<proteinExistence type="predicted"/>
<dbReference type="EMBL" id="QNRJ01000007">
    <property type="protein sequence ID" value="RBP03917.1"/>
    <property type="molecule type" value="Genomic_DNA"/>
</dbReference>
<protein>
    <submittedName>
        <fullName evidence="2">Uncharacterized protein</fullName>
    </submittedName>
</protein>